<feature type="chain" id="PRO_5037392744" description="Cathelicidin antimicrobial peptide C-terminal domain-containing protein" evidence="2">
    <location>
        <begin position="20"/>
        <end position="65"/>
    </location>
</feature>
<dbReference type="AlphaFoldDB" id="A0A935N208"/>
<protein>
    <recommendedName>
        <fullName evidence="5">Cathelicidin antimicrobial peptide C-terminal domain-containing protein</fullName>
    </recommendedName>
</protein>
<feature type="compositionally biased region" description="Basic and acidic residues" evidence="1">
    <location>
        <begin position="55"/>
        <end position="65"/>
    </location>
</feature>
<evidence type="ECO:0008006" key="5">
    <source>
        <dbReference type="Google" id="ProtNLM"/>
    </source>
</evidence>
<evidence type="ECO:0000256" key="1">
    <source>
        <dbReference type="SAM" id="MobiDB-lite"/>
    </source>
</evidence>
<sequence>MKNSQRSFSSILLVGALLAALVGCQKQEGPAEKAGKEVDKASEKVGQKIEQAGESIKDAAKGDKK</sequence>
<name>A0A935N208_9RHOO</name>
<dbReference type="EMBL" id="JADJMS010000019">
    <property type="protein sequence ID" value="MBK7415325.1"/>
    <property type="molecule type" value="Genomic_DNA"/>
</dbReference>
<dbReference type="Proteomes" id="UP000739411">
    <property type="component" value="Unassembled WGS sequence"/>
</dbReference>
<proteinExistence type="predicted"/>
<feature type="region of interest" description="Disordered" evidence="1">
    <location>
        <begin position="28"/>
        <end position="65"/>
    </location>
</feature>
<reference evidence="3 4" key="1">
    <citation type="submission" date="2020-10" db="EMBL/GenBank/DDBJ databases">
        <title>Connecting structure to function with the recovery of over 1000 high-quality activated sludge metagenome-assembled genomes encoding full-length rRNA genes using long-read sequencing.</title>
        <authorList>
            <person name="Singleton C.M."/>
            <person name="Petriglieri F."/>
            <person name="Kristensen J.M."/>
            <person name="Kirkegaard R.H."/>
            <person name="Michaelsen T.Y."/>
            <person name="Andersen M.H."/>
            <person name="Karst S.M."/>
            <person name="Dueholm M.S."/>
            <person name="Nielsen P.H."/>
            <person name="Albertsen M."/>
        </authorList>
    </citation>
    <scope>NUCLEOTIDE SEQUENCE [LARGE SCALE GENOMIC DNA]</scope>
    <source>
        <strain evidence="3">EsbW_18-Q3-R4-48_BATAC.463</strain>
    </source>
</reference>
<feature type="signal peptide" evidence="2">
    <location>
        <begin position="1"/>
        <end position="19"/>
    </location>
</feature>
<dbReference type="PROSITE" id="PS51257">
    <property type="entry name" value="PROKAR_LIPOPROTEIN"/>
    <property type="match status" value="1"/>
</dbReference>
<gene>
    <name evidence="3" type="ORF">IPJ38_09690</name>
</gene>
<feature type="compositionally biased region" description="Basic and acidic residues" evidence="1">
    <location>
        <begin position="29"/>
        <end position="47"/>
    </location>
</feature>
<accession>A0A935N208</accession>
<comment type="caution">
    <text evidence="3">The sequence shown here is derived from an EMBL/GenBank/DDBJ whole genome shotgun (WGS) entry which is preliminary data.</text>
</comment>
<organism evidence="3 4">
    <name type="scientific">Candidatus Dechloromonas phosphorivorans</name>
    <dbReference type="NCBI Taxonomy" id="2899244"/>
    <lineage>
        <taxon>Bacteria</taxon>
        <taxon>Pseudomonadati</taxon>
        <taxon>Pseudomonadota</taxon>
        <taxon>Betaproteobacteria</taxon>
        <taxon>Rhodocyclales</taxon>
        <taxon>Azonexaceae</taxon>
        <taxon>Dechloromonas</taxon>
    </lineage>
</organism>
<keyword evidence="2" id="KW-0732">Signal</keyword>
<evidence type="ECO:0000313" key="3">
    <source>
        <dbReference type="EMBL" id="MBK7415325.1"/>
    </source>
</evidence>
<evidence type="ECO:0000313" key="4">
    <source>
        <dbReference type="Proteomes" id="UP000739411"/>
    </source>
</evidence>
<evidence type="ECO:0000256" key="2">
    <source>
        <dbReference type="SAM" id="SignalP"/>
    </source>
</evidence>